<dbReference type="EMBL" id="JSYL01000002">
    <property type="protein sequence ID" value="KIA90093.1"/>
    <property type="molecule type" value="Genomic_DNA"/>
</dbReference>
<dbReference type="Gene3D" id="3.60.10.10">
    <property type="entry name" value="Endonuclease/exonuclease/phosphatase"/>
    <property type="match status" value="1"/>
</dbReference>
<keyword evidence="3" id="KW-0540">Nuclease</keyword>
<proteinExistence type="predicted"/>
<comment type="caution">
    <text evidence="3">The sequence shown here is derived from an EMBL/GenBank/DDBJ whole genome shotgun (WGS) entry which is preliminary data.</text>
</comment>
<gene>
    <name evidence="3" type="ORF">OA86_05755</name>
</gene>
<dbReference type="RefSeq" id="WP_039350054.1">
    <property type="nucleotide sequence ID" value="NZ_FOLA01000002.1"/>
</dbReference>
<dbReference type="Pfam" id="PF03372">
    <property type="entry name" value="Exo_endo_phos"/>
    <property type="match status" value="1"/>
</dbReference>
<dbReference type="PANTHER" id="PTHR14859:SF1">
    <property type="entry name" value="PGAP2-INTERACTING PROTEIN"/>
    <property type="match status" value="1"/>
</dbReference>
<keyword evidence="1" id="KW-0472">Membrane</keyword>
<keyword evidence="3" id="KW-0255">Endonuclease</keyword>
<evidence type="ECO:0000313" key="4">
    <source>
        <dbReference type="Proteomes" id="UP000031473"/>
    </source>
</evidence>
<keyword evidence="4" id="KW-1185">Reference proteome</keyword>
<feature type="transmembrane region" description="Helical" evidence="1">
    <location>
        <begin position="65"/>
        <end position="83"/>
    </location>
</feature>
<dbReference type="GO" id="GO:0006506">
    <property type="term" value="P:GPI anchor biosynthetic process"/>
    <property type="evidence" value="ECO:0007669"/>
    <property type="project" value="TreeGrafter"/>
</dbReference>
<name>A0A0C1FE51_9FLAO</name>
<dbReference type="Proteomes" id="UP000031473">
    <property type="component" value="Unassembled WGS sequence"/>
</dbReference>
<keyword evidence="1" id="KW-1133">Transmembrane helix</keyword>
<dbReference type="GO" id="GO:0016020">
    <property type="term" value="C:membrane"/>
    <property type="evidence" value="ECO:0007669"/>
    <property type="project" value="GOC"/>
</dbReference>
<evidence type="ECO:0000259" key="2">
    <source>
        <dbReference type="Pfam" id="PF03372"/>
    </source>
</evidence>
<evidence type="ECO:0000313" key="3">
    <source>
        <dbReference type="EMBL" id="KIA90093.1"/>
    </source>
</evidence>
<dbReference type="InterPro" id="IPR005135">
    <property type="entry name" value="Endo/exonuclease/phosphatase"/>
</dbReference>
<dbReference type="OrthoDB" id="635146at2"/>
<dbReference type="CDD" id="cd09084">
    <property type="entry name" value="EEP-2"/>
    <property type="match status" value="1"/>
</dbReference>
<organism evidence="3 4">
    <name type="scientific">Kaistella jeonii</name>
    <dbReference type="NCBI Taxonomy" id="266749"/>
    <lineage>
        <taxon>Bacteria</taxon>
        <taxon>Pseudomonadati</taxon>
        <taxon>Bacteroidota</taxon>
        <taxon>Flavobacteriia</taxon>
        <taxon>Flavobacteriales</taxon>
        <taxon>Weeksellaceae</taxon>
        <taxon>Chryseobacterium group</taxon>
        <taxon>Kaistella</taxon>
    </lineage>
</organism>
<evidence type="ECO:0000256" key="1">
    <source>
        <dbReference type="SAM" id="Phobius"/>
    </source>
</evidence>
<dbReference type="PANTHER" id="PTHR14859">
    <property type="entry name" value="CALCOFLUOR WHITE HYPERSENSITIVE PROTEIN PRECURSOR"/>
    <property type="match status" value="1"/>
</dbReference>
<accession>A0A0C1FE51</accession>
<dbReference type="SUPFAM" id="SSF56219">
    <property type="entry name" value="DNase I-like"/>
    <property type="match status" value="1"/>
</dbReference>
<feature type="transmembrane region" description="Helical" evidence="1">
    <location>
        <begin position="36"/>
        <end position="59"/>
    </location>
</feature>
<reference evidence="3 4" key="1">
    <citation type="submission" date="2014-10" db="EMBL/GenBank/DDBJ databases">
        <title>Kaistella jeonii genome.</title>
        <authorList>
            <person name="Clayton J.T."/>
            <person name="Newman J.D."/>
        </authorList>
    </citation>
    <scope>NUCLEOTIDE SEQUENCE [LARGE SCALE GENOMIC DNA]</scope>
    <source>
        <strain evidence="3 4">DSM 17048</strain>
    </source>
</reference>
<keyword evidence="1" id="KW-0812">Transmembrane</keyword>
<protein>
    <submittedName>
        <fullName evidence="3">AP endonuclease</fullName>
    </submittedName>
</protein>
<keyword evidence="3" id="KW-0378">Hydrolase</keyword>
<dbReference type="AlphaFoldDB" id="A0A0C1FE51"/>
<dbReference type="InterPro" id="IPR036691">
    <property type="entry name" value="Endo/exonu/phosph_ase_sf"/>
</dbReference>
<dbReference type="GO" id="GO:0004519">
    <property type="term" value="F:endonuclease activity"/>
    <property type="evidence" value="ECO:0007669"/>
    <property type="project" value="UniProtKB-KW"/>
</dbReference>
<feature type="domain" description="Endonuclease/exonuclease/phosphatase" evidence="2">
    <location>
        <begin position="109"/>
        <end position="315"/>
    </location>
</feature>
<feature type="transmembrane region" description="Helical" evidence="1">
    <location>
        <begin position="6"/>
        <end position="24"/>
    </location>
</feature>
<sequence>MKILRFFLVLMHLLIIVLLLGTLLNDYVSPKTFPWFNLLSLTFPVLMIFNVLFCIIWVVLWKKRAIFFLLVSLLFINPVRRWVNFTEKVSEKPNLKIVTMNMKSGSMGREEIYNYLKNTNADIIINQEKGTEIDIPGYPHNVNDYEIVAINSKTEILKHEKLATFGNGNAFYADIKFNGKIIRVVDVYLNPFSFDKAKVKPTEDLETNKVKVLYILKRLIPTFKIHQDEVLDIRKAIDDSPYPVILAGDFNSVPNSYEYYTMGKGLTDAFVAVGRGSSTSFHDYKFPIRIDYIFTSKEIKPVSYRVDRSVKLSDHFPVIAEFKID</sequence>
<dbReference type="InterPro" id="IPR051916">
    <property type="entry name" value="GPI-anchor_lipid_remodeler"/>
</dbReference>
<dbReference type="STRING" id="266749.SAMN05421876_102140"/>